<comment type="caution">
    <text evidence="2">The sequence shown here is derived from an EMBL/GenBank/DDBJ whole genome shotgun (WGS) entry which is preliminary data.</text>
</comment>
<dbReference type="STRING" id="371731.Rsw2DRAFT_0407"/>
<keyword evidence="2" id="KW-0808">Transferase</keyword>
<evidence type="ECO:0000259" key="1">
    <source>
        <dbReference type="Pfam" id="PF01636"/>
    </source>
</evidence>
<organism evidence="2 3">
    <name type="scientific">Rhodobacter ferrooxidans</name>
    <dbReference type="NCBI Taxonomy" id="371731"/>
    <lineage>
        <taxon>Bacteria</taxon>
        <taxon>Pseudomonadati</taxon>
        <taxon>Pseudomonadota</taxon>
        <taxon>Alphaproteobacteria</taxon>
        <taxon>Rhodobacterales</taxon>
        <taxon>Rhodobacter group</taxon>
        <taxon>Rhodobacter</taxon>
    </lineage>
</organism>
<evidence type="ECO:0000313" key="2">
    <source>
        <dbReference type="EMBL" id="EEW26604.1"/>
    </source>
</evidence>
<dbReference type="SUPFAM" id="SSF56112">
    <property type="entry name" value="Protein kinase-like (PK-like)"/>
    <property type="match status" value="1"/>
</dbReference>
<reference evidence="2 3" key="1">
    <citation type="submission" date="2009-08" db="EMBL/GenBank/DDBJ databases">
        <title>The draft genome of Rhodobacter sp. SW2.</title>
        <authorList>
            <consortium name="US DOE Joint Genome Institute (JGI-PGF)"/>
            <person name="Lucas S."/>
            <person name="Copeland A."/>
            <person name="Lapidus A."/>
            <person name="Glavina del Rio T."/>
            <person name="Tice H."/>
            <person name="Bruce D."/>
            <person name="Goodwin L."/>
            <person name="Pitluck S."/>
            <person name="Larimer F."/>
            <person name="Land M.L."/>
            <person name="Hauser L."/>
            <person name="Emerson D."/>
        </authorList>
    </citation>
    <scope>NUCLEOTIDE SEQUENCE [LARGE SCALE GENOMIC DNA]</scope>
    <source>
        <strain evidence="2 3">SW2</strain>
    </source>
</reference>
<dbReference type="OrthoDB" id="7334546at2"/>
<keyword evidence="3" id="KW-1185">Reference proteome</keyword>
<sequence length="281" mass="29642">MNPDSEPVFLLRQTPPATLVAEVLADNPSLTGKPWQPLSGGRSNRLWQVGSWVVKLFDREAASPLFPNDPAAEALALRHVAPSGLAPQLRAIGPDWLAYSHVPGVVWQADPAAVAEALGRLHQLPLVASLRAQPSGSAALAAQGAAIALHCRTALPPPPPDAGVPPVNNPCLIHGDAVPGNVIIGPQGVTLIDWQCPAIGDPAEDLAAFLSPAMQWLYRGKVLTAAEAAAFLQAYPDAETVARYHALAPAFHWRMAAHCLWKAERGATDYATALDLELAAI</sequence>
<dbReference type="GO" id="GO:0016740">
    <property type="term" value="F:transferase activity"/>
    <property type="evidence" value="ECO:0007669"/>
    <property type="project" value="UniProtKB-KW"/>
</dbReference>
<feature type="domain" description="Aminoglycoside phosphotransferase" evidence="1">
    <location>
        <begin position="35"/>
        <end position="238"/>
    </location>
</feature>
<dbReference type="Proteomes" id="UP000010121">
    <property type="component" value="Unassembled WGS sequence"/>
</dbReference>
<dbReference type="eggNOG" id="COG0510">
    <property type="taxonomic scope" value="Bacteria"/>
</dbReference>
<accession>C8RX79</accession>
<evidence type="ECO:0000313" key="3">
    <source>
        <dbReference type="Proteomes" id="UP000010121"/>
    </source>
</evidence>
<gene>
    <name evidence="2" type="ORF">Rsw2DRAFT_0407</name>
</gene>
<name>C8RX79_9RHOB</name>
<dbReference type="InterPro" id="IPR011009">
    <property type="entry name" value="Kinase-like_dom_sf"/>
</dbReference>
<dbReference type="RefSeq" id="WP_008027538.1">
    <property type="nucleotide sequence ID" value="NZ_ACYY01000002.1"/>
</dbReference>
<dbReference type="Gene3D" id="3.90.1200.10">
    <property type="match status" value="1"/>
</dbReference>
<proteinExistence type="predicted"/>
<dbReference type="InterPro" id="IPR002575">
    <property type="entry name" value="Aminoglycoside_PTrfase"/>
</dbReference>
<protein>
    <submittedName>
        <fullName evidence="2">Aminoglycoside phosphotransferase</fullName>
    </submittedName>
</protein>
<dbReference type="AlphaFoldDB" id="C8RX79"/>
<dbReference type="Pfam" id="PF01636">
    <property type="entry name" value="APH"/>
    <property type="match status" value="1"/>
</dbReference>
<dbReference type="EMBL" id="ACYY01000002">
    <property type="protein sequence ID" value="EEW26604.1"/>
    <property type="molecule type" value="Genomic_DNA"/>
</dbReference>